<comment type="subcellular location">
    <subcellularLocation>
        <location evidence="1">Endomembrane system</location>
        <topology evidence="1">Multi-pass membrane protein</topology>
    </subcellularLocation>
</comment>
<evidence type="ECO:0000313" key="10">
    <source>
        <dbReference type="EMBL" id="VAX33288.1"/>
    </source>
</evidence>
<evidence type="ECO:0000256" key="2">
    <source>
        <dbReference type="ARBA" id="ARBA00022448"/>
    </source>
</evidence>
<feature type="transmembrane region" description="Helical" evidence="9">
    <location>
        <begin position="55"/>
        <end position="72"/>
    </location>
</feature>
<evidence type="ECO:0000256" key="7">
    <source>
        <dbReference type="ARBA" id="ARBA00023065"/>
    </source>
</evidence>
<keyword evidence="6 9" id="KW-1133">Transmembrane helix</keyword>
<accession>A0A3B1DBC5</accession>
<keyword evidence="5" id="KW-1278">Translocase</keyword>
<evidence type="ECO:0000256" key="5">
    <source>
        <dbReference type="ARBA" id="ARBA00022967"/>
    </source>
</evidence>
<gene>
    <name evidence="10" type="ORF">MNBD_NITROSPIRAE02-56</name>
</gene>
<feature type="non-terminal residue" evidence="10">
    <location>
        <position position="107"/>
    </location>
</feature>
<reference evidence="10" key="1">
    <citation type="submission" date="2018-06" db="EMBL/GenBank/DDBJ databases">
        <authorList>
            <person name="Zhirakovskaya E."/>
        </authorList>
    </citation>
    <scope>NUCLEOTIDE SEQUENCE</scope>
</reference>
<dbReference type="GO" id="GO:0004427">
    <property type="term" value="F:inorganic diphosphate phosphatase activity"/>
    <property type="evidence" value="ECO:0007669"/>
    <property type="project" value="InterPro"/>
</dbReference>
<evidence type="ECO:0000256" key="1">
    <source>
        <dbReference type="ARBA" id="ARBA00004127"/>
    </source>
</evidence>
<feature type="transmembrane region" description="Helical" evidence="9">
    <location>
        <begin position="6"/>
        <end position="26"/>
    </location>
</feature>
<organism evidence="10">
    <name type="scientific">hydrothermal vent metagenome</name>
    <dbReference type="NCBI Taxonomy" id="652676"/>
    <lineage>
        <taxon>unclassified sequences</taxon>
        <taxon>metagenomes</taxon>
        <taxon>ecological metagenomes</taxon>
    </lineage>
</organism>
<dbReference type="GO" id="GO:0016020">
    <property type="term" value="C:membrane"/>
    <property type="evidence" value="ECO:0007669"/>
    <property type="project" value="InterPro"/>
</dbReference>
<dbReference type="GO" id="GO:0009678">
    <property type="term" value="F:diphosphate hydrolysis-driven proton transmembrane transporter activity"/>
    <property type="evidence" value="ECO:0007669"/>
    <property type="project" value="InterPro"/>
</dbReference>
<feature type="transmembrane region" description="Helical" evidence="9">
    <location>
        <begin position="78"/>
        <end position="98"/>
    </location>
</feature>
<keyword evidence="7" id="KW-0406">Ion transport</keyword>
<dbReference type="AlphaFoldDB" id="A0A3B1DBC5"/>
<evidence type="ECO:0000256" key="4">
    <source>
        <dbReference type="ARBA" id="ARBA00022842"/>
    </source>
</evidence>
<evidence type="ECO:0000256" key="8">
    <source>
        <dbReference type="ARBA" id="ARBA00023136"/>
    </source>
</evidence>
<keyword evidence="4" id="KW-0460">Magnesium</keyword>
<evidence type="ECO:0000256" key="6">
    <source>
        <dbReference type="ARBA" id="ARBA00022989"/>
    </source>
</evidence>
<dbReference type="EMBL" id="UOGH01000291">
    <property type="protein sequence ID" value="VAX33288.1"/>
    <property type="molecule type" value="Genomic_DNA"/>
</dbReference>
<evidence type="ECO:0008006" key="11">
    <source>
        <dbReference type="Google" id="ProtNLM"/>
    </source>
</evidence>
<keyword evidence="2" id="KW-0813">Transport</keyword>
<proteinExistence type="predicted"/>
<keyword evidence="8 9" id="KW-0472">Membrane</keyword>
<sequence>MEALTSYAPILGAGGLIIALIIYLRVASQPAGSGLMVEIADEIHAGAMVYLKRQYSILFFVVAAIGILIWFVPSLGPGTAIAYVSGAACSVIAGYFGMMSATKANVR</sequence>
<dbReference type="Pfam" id="PF03030">
    <property type="entry name" value="H_PPase"/>
    <property type="match status" value="1"/>
</dbReference>
<keyword evidence="3 9" id="KW-0812">Transmembrane</keyword>
<protein>
    <recommendedName>
        <fullName evidence="11">Sodium-translocating pyrophosphatase</fullName>
    </recommendedName>
</protein>
<dbReference type="InterPro" id="IPR004131">
    <property type="entry name" value="PPase-energised_H-pump"/>
</dbReference>
<dbReference type="GO" id="GO:0012505">
    <property type="term" value="C:endomembrane system"/>
    <property type="evidence" value="ECO:0007669"/>
    <property type="project" value="UniProtKB-SubCell"/>
</dbReference>
<name>A0A3B1DBC5_9ZZZZ</name>
<evidence type="ECO:0000256" key="3">
    <source>
        <dbReference type="ARBA" id="ARBA00022692"/>
    </source>
</evidence>
<evidence type="ECO:0000256" key="9">
    <source>
        <dbReference type="SAM" id="Phobius"/>
    </source>
</evidence>